<protein>
    <submittedName>
        <fullName evidence="1">Uncharacterized protein</fullName>
    </submittedName>
</protein>
<dbReference type="EMBL" id="CP090030">
    <property type="protein sequence ID" value="UPK89598.1"/>
    <property type="molecule type" value="Genomic_DNA"/>
</dbReference>
<evidence type="ECO:0000313" key="1">
    <source>
        <dbReference type="EMBL" id="UPK89598.1"/>
    </source>
</evidence>
<reference evidence="1" key="1">
    <citation type="submission" date="2021-11" db="EMBL/GenBank/DDBJ databases">
        <title>Fusarium solani-melongenae Genome sequencing and assembly.</title>
        <authorList>
            <person name="Xie S."/>
            <person name="Huang L."/>
            <person name="Zhang X."/>
        </authorList>
    </citation>
    <scope>NUCLEOTIDE SEQUENCE</scope>
    <source>
        <strain evidence="1">CRI 24-3</strain>
    </source>
</reference>
<name>A0ACD3YP47_FUSSC</name>
<sequence length="447" mass="49058">MGAPSVHPSQRRISCQVCRKDKSRCQRLNRNDPKCARCTMLGVECTVGQQRNVGRPRRRPTTSTSPGLTVEHSSPVKLHDQAIHASTSRENASHSGGGDLLGWNSIATPAPTPSPVAVPAMDDAAWPAIELGSFSQPLPLWDLDRFDYLSSPDLGFSTTMPTPYSLEALPKTVSVANGTYLSPADTVTMRGPDAIDTSDALLELSQMNLDLHIRVEAVERNKDILDFNSVIYQQSVLYIDNSTLAEFMLKTSRDLLLILTKLLSSRESRRRLCYPSMAEAPFPKLLSPSPSQTYPRNHHLSISPVAAAKEPLPTPIALAITSIFTQMASLYELILEYITARVERIATDPIVPVPGFTFGGVPLERPCTQGMLFSEVIVHLLERIERALGIAPVPVGGEAGLLAARQIQVLWSELDGRREIIPGGSVMRPADLRRMFGKVADIFRQLH</sequence>
<organism evidence="1 2">
    <name type="scientific">Fusarium solani subsp. cucurbitae</name>
    <name type="common">Neocosmosporum cucurbitae</name>
    <dbReference type="NCBI Taxonomy" id="2747967"/>
    <lineage>
        <taxon>Eukaryota</taxon>
        <taxon>Fungi</taxon>
        <taxon>Dikarya</taxon>
        <taxon>Ascomycota</taxon>
        <taxon>Pezizomycotina</taxon>
        <taxon>Sordariomycetes</taxon>
        <taxon>Hypocreomycetidae</taxon>
        <taxon>Hypocreales</taxon>
        <taxon>Nectriaceae</taxon>
        <taxon>Fusarium</taxon>
        <taxon>Fusarium solani species complex</taxon>
    </lineage>
</organism>
<proteinExistence type="predicted"/>
<dbReference type="Proteomes" id="UP000830768">
    <property type="component" value="Chromosome 1"/>
</dbReference>
<accession>A0ACD3YP47</accession>
<evidence type="ECO:0000313" key="2">
    <source>
        <dbReference type="Proteomes" id="UP000830768"/>
    </source>
</evidence>
<gene>
    <name evidence="1" type="ORF">LCI18_000533</name>
</gene>
<keyword evidence="2" id="KW-1185">Reference proteome</keyword>